<evidence type="ECO:0000313" key="3">
    <source>
        <dbReference type="Proteomes" id="UP000078368"/>
    </source>
</evidence>
<dbReference type="RefSeq" id="WP_009200079.1">
    <property type="nucleotide sequence ID" value="NZ_LVZK01000002.1"/>
</dbReference>
<evidence type="ECO:0000256" key="1">
    <source>
        <dbReference type="SAM" id="MobiDB-lite"/>
    </source>
</evidence>
<feature type="region of interest" description="Disordered" evidence="1">
    <location>
        <begin position="138"/>
        <end position="162"/>
    </location>
</feature>
<sequence>MSILRAVARPLLAAPFIVSGADALARPKAHRERAQRLAPVASKFGVELDETTSDSAIRSLGAVFAVAGVALAAGKFPRAAGAVLAAAQVPVALANNPVWSGKGKDRKERLTELTGLLGAAGLVGGALLAAADRDGKPSLSWRRQANRRHKEALKAARANRAQ</sequence>
<keyword evidence="3" id="KW-1185">Reference proteome</keyword>
<dbReference type="Proteomes" id="UP000078368">
    <property type="component" value="Unassembled WGS sequence"/>
</dbReference>
<proteinExistence type="predicted"/>
<accession>A0A179B2N9</accession>
<dbReference type="STRING" id="1823756.A4H34_08410"/>
<name>A0A179B2N9_9ACTO</name>
<protein>
    <recommendedName>
        <fullName evidence="4">DoxX family protein</fullName>
    </recommendedName>
</protein>
<dbReference type="AlphaFoldDB" id="A0A179B2N9"/>
<reference evidence="2 3" key="1">
    <citation type="submission" date="2016-04" db="EMBL/GenBank/DDBJ databases">
        <title>Peptidophaga gingivicola gen. nov., sp. nov., isolated from human subgingival plaque.</title>
        <authorList>
            <person name="Beall C.J."/>
            <person name="Mokrzan E.M."/>
            <person name="Griffen A.L."/>
            <person name="Leys E.J."/>
        </authorList>
    </citation>
    <scope>NUCLEOTIDE SEQUENCE [LARGE SCALE GENOMIC DNA]</scope>
    <source>
        <strain evidence="2 3">BA112</strain>
    </source>
</reference>
<organism evidence="2 3">
    <name type="scientific">Peptidiphaga gingivicola</name>
    <dbReference type="NCBI Taxonomy" id="2741497"/>
    <lineage>
        <taxon>Bacteria</taxon>
        <taxon>Bacillati</taxon>
        <taxon>Actinomycetota</taxon>
        <taxon>Actinomycetes</taxon>
        <taxon>Actinomycetales</taxon>
        <taxon>Actinomycetaceae</taxon>
        <taxon>Peptidiphaga</taxon>
    </lineage>
</organism>
<dbReference type="OrthoDB" id="329282at2"/>
<dbReference type="EMBL" id="LVZK01000002">
    <property type="protein sequence ID" value="OAP85609.1"/>
    <property type="molecule type" value="Genomic_DNA"/>
</dbReference>
<gene>
    <name evidence="2" type="ORF">A4H34_08410</name>
</gene>
<evidence type="ECO:0000313" key="2">
    <source>
        <dbReference type="EMBL" id="OAP85609.1"/>
    </source>
</evidence>
<evidence type="ECO:0008006" key="4">
    <source>
        <dbReference type="Google" id="ProtNLM"/>
    </source>
</evidence>
<comment type="caution">
    <text evidence="2">The sequence shown here is derived from an EMBL/GenBank/DDBJ whole genome shotgun (WGS) entry which is preliminary data.</text>
</comment>